<sequence>MIHSFYLFDRHCNCIYTREWNHRDDGSVNKSNDSDAAKLLFGLVYSLKNISTKLGSSETAPNLLKSFATMKYRIHLYETASGLRFCLISDVGLDNLQPVLHHLYTDIYIRTVVQNCLSPVDFQVGEKLSNSNFIIELDSFIQSLSVFA</sequence>
<proteinExistence type="inferred from homology"/>
<evidence type="ECO:0000256" key="2">
    <source>
        <dbReference type="ARBA" id="ARBA00022824"/>
    </source>
</evidence>
<keyword evidence="4 6" id="KW-0333">Golgi apparatus</keyword>
<dbReference type="SMART" id="SM01399">
    <property type="entry name" value="Sybindin"/>
    <property type="match status" value="1"/>
</dbReference>
<dbReference type="InterPro" id="IPR011012">
    <property type="entry name" value="Longin-like_dom_sf"/>
</dbReference>
<dbReference type="Proteomes" id="UP001497600">
    <property type="component" value="Chromosome G"/>
</dbReference>
<comment type="subcellular location">
    <subcellularLocation>
        <location evidence="6">Endoplasmic reticulum</location>
    </subcellularLocation>
    <subcellularLocation>
        <location evidence="6">Golgi apparatus</location>
        <location evidence="6">cis-Golgi network</location>
    </subcellularLocation>
</comment>
<evidence type="ECO:0000313" key="7">
    <source>
        <dbReference type="EMBL" id="CAK7916654.1"/>
    </source>
</evidence>
<dbReference type="Gene3D" id="3.30.450.70">
    <property type="match status" value="1"/>
</dbReference>
<dbReference type="PANTHER" id="PTHR23249:SF16">
    <property type="entry name" value="TRAFFICKING PROTEIN PARTICLE COMPLEX SUBUNIT 1"/>
    <property type="match status" value="1"/>
</dbReference>
<organism evidence="7 8">
    <name type="scientific">[Candida] anglica</name>
    <dbReference type="NCBI Taxonomy" id="148631"/>
    <lineage>
        <taxon>Eukaryota</taxon>
        <taxon>Fungi</taxon>
        <taxon>Dikarya</taxon>
        <taxon>Ascomycota</taxon>
        <taxon>Saccharomycotina</taxon>
        <taxon>Pichiomycetes</taxon>
        <taxon>Debaryomycetaceae</taxon>
        <taxon>Kurtzmaniella</taxon>
    </lineage>
</organism>
<dbReference type="EMBL" id="OZ004259">
    <property type="protein sequence ID" value="CAK7916654.1"/>
    <property type="molecule type" value="Genomic_DNA"/>
</dbReference>
<keyword evidence="2 6" id="KW-0256">Endoplasmic reticulum</keyword>
<keyword evidence="8" id="KW-1185">Reference proteome</keyword>
<keyword evidence="3 6" id="KW-0931">ER-Golgi transport</keyword>
<protein>
    <recommendedName>
        <fullName evidence="6">Trafficking protein particle complex subunit</fullName>
    </recommendedName>
</protein>
<dbReference type="Pfam" id="PF04099">
    <property type="entry name" value="Sybindin"/>
    <property type="match status" value="1"/>
</dbReference>
<evidence type="ECO:0000256" key="5">
    <source>
        <dbReference type="ARBA" id="ARBA00038167"/>
    </source>
</evidence>
<comment type="subunit">
    <text evidence="6">Part of the multisubunit transport protein particle (TRAPP) complex.</text>
</comment>
<evidence type="ECO:0000256" key="3">
    <source>
        <dbReference type="ARBA" id="ARBA00022892"/>
    </source>
</evidence>
<dbReference type="InterPro" id="IPR007233">
    <property type="entry name" value="TRAPPC"/>
</dbReference>
<dbReference type="CDD" id="cd14855">
    <property type="entry name" value="TRAPPC1_MUM2"/>
    <property type="match status" value="1"/>
</dbReference>
<dbReference type="SUPFAM" id="SSF64356">
    <property type="entry name" value="SNARE-like"/>
    <property type="match status" value="1"/>
</dbReference>
<gene>
    <name evidence="7" type="primary">BET5</name>
    <name evidence="7" type="ORF">CAAN4_G04830</name>
</gene>
<evidence type="ECO:0000313" key="8">
    <source>
        <dbReference type="Proteomes" id="UP001497600"/>
    </source>
</evidence>
<evidence type="ECO:0000256" key="4">
    <source>
        <dbReference type="ARBA" id="ARBA00023034"/>
    </source>
</evidence>
<dbReference type="PANTHER" id="PTHR23249">
    <property type="entry name" value="TRAFFICKING PROTEIN PARTICLE COMPLEX SUBUNIT"/>
    <property type="match status" value="1"/>
</dbReference>
<reference evidence="7 8" key="1">
    <citation type="submission" date="2024-01" db="EMBL/GenBank/DDBJ databases">
        <authorList>
            <consortium name="Genoscope - CEA"/>
            <person name="William W."/>
        </authorList>
    </citation>
    <scope>NUCLEOTIDE SEQUENCE [LARGE SCALE GENOMIC DNA]</scope>
    <source>
        <strain evidence="7 8">29B2s-10</strain>
    </source>
</reference>
<evidence type="ECO:0000256" key="6">
    <source>
        <dbReference type="RuleBase" id="RU366065"/>
    </source>
</evidence>
<keyword evidence="1 6" id="KW-0813">Transport</keyword>
<accession>A0ABP0EKL9</accession>
<evidence type="ECO:0000256" key="1">
    <source>
        <dbReference type="ARBA" id="ARBA00022448"/>
    </source>
</evidence>
<comment type="similarity">
    <text evidence="5">Belongs to the TRAPP small subunits family. BET5 subfamily.</text>
</comment>
<name>A0ABP0EKL9_9ASCO</name>